<sequence length="80" mass="9052">MKYLIFLLALAGCSTTTDSIKPFPASLTYGGRSPIVNAPVGSSFSYDVRDEFGDRYQELYEVKADHTVRLVTRFKYSRSF</sequence>
<dbReference type="EMBL" id="JACIEC010000001">
    <property type="protein sequence ID" value="MBB4142035.1"/>
    <property type="molecule type" value="Genomic_DNA"/>
</dbReference>
<name>A0A7W6PQU6_9HYPH</name>
<proteinExistence type="predicted"/>
<dbReference type="AlphaFoldDB" id="A0A7W6PQU6"/>
<comment type="caution">
    <text evidence="1">The sequence shown here is derived from an EMBL/GenBank/DDBJ whole genome shotgun (WGS) entry which is preliminary data.</text>
</comment>
<evidence type="ECO:0000313" key="2">
    <source>
        <dbReference type="Proteomes" id="UP000519897"/>
    </source>
</evidence>
<reference evidence="1 2" key="1">
    <citation type="submission" date="2020-08" db="EMBL/GenBank/DDBJ databases">
        <title>Genomic Encyclopedia of Type Strains, Phase IV (KMG-IV): sequencing the most valuable type-strain genomes for metagenomic binning, comparative biology and taxonomic classification.</title>
        <authorList>
            <person name="Goeker M."/>
        </authorList>
    </citation>
    <scope>NUCLEOTIDE SEQUENCE [LARGE SCALE GENOMIC DNA]</scope>
    <source>
        <strain evidence="1 2">DSM 29514</strain>
    </source>
</reference>
<evidence type="ECO:0000313" key="1">
    <source>
        <dbReference type="EMBL" id="MBB4142035.1"/>
    </source>
</evidence>
<keyword evidence="2" id="KW-1185">Reference proteome</keyword>
<accession>A0A7W6PQU6</accession>
<dbReference type="Proteomes" id="UP000519897">
    <property type="component" value="Unassembled WGS sequence"/>
</dbReference>
<organism evidence="1 2">
    <name type="scientific">Rhizobium rhizoryzae</name>
    <dbReference type="NCBI Taxonomy" id="451876"/>
    <lineage>
        <taxon>Bacteria</taxon>
        <taxon>Pseudomonadati</taxon>
        <taxon>Pseudomonadota</taxon>
        <taxon>Alphaproteobacteria</taxon>
        <taxon>Hyphomicrobiales</taxon>
        <taxon>Rhizobiaceae</taxon>
        <taxon>Rhizobium/Agrobacterium group</taxon>
        <taxon>Rhizobium</taxon>
    </lineage>
</organism>
<gene>
    <name evidence="1" type="ORF">GGQ72_000534</name>
</gene>
<protein>
    <submittedName>
        <fullName evidence="1">Uncharacterized protein</fullName>
    </submittedName>
</protein>